<dbReference type="InterPro" id="IPR050495">
    <property type="entry name" value="ATG22/LtaA_families"/>
</dbReference>
<feature type="transmembrane region" description="Helical" evidence="6">
    <location>
        <begin position="387"/>
        <end position="406"/>
    </location>
</feature>
<dbReference type="InterPro" id="IPR024671">
    <property type="entry name" value="Atg22-like"/>
</dbReference>
<dbReference type="EMBL" id="JAENHN010000069">
    <property type="protein sequence ID" value="MBK1813855.1"/>
    <property type="molecule type" value="Genomic_DNA"/>
</dbReference>
<evidence type="ECO:0000256" key="1">
    <source>
        <dbReference type="ARBA" id="ARBA00004651"/>
    </source>
</evidence>
<comment type="subcellular location">
    <subcellularLocation>
        <location evidence="1">Cell membrane</location>
        <topology evidence="1">Multi-pass membrane protein</topology>
    </subcellularLocation>
</comment>
<gene>
    <name evidence="8" type="ORF">JHL18_24910</name>
</gene>
<evidence type="ECO:0000256" key="3">
    <source>
        <dbReference type="ARBA" id="ARBA00022692"/>
    </source>
</evidence>
<feature type="transmembrane region" description="Helical" evidence="6">
    <location>
        <begin position="322"/>
        <end position="344"/>
    </location>
</feature>
<comment type="caution">
    <text evidence="8">The sequence shown here is derived from an EMBL/GenBank/DDBJ whole genome shotgun (WGS) entry which is preliminary data.</text>
</comment>
<accession>A0ABS1EWU3</accession>
<dbReference type="PANTHER" id="PTHR23519:SF1">
    <property type="entry name" value="AUTOPHAGY-RELATED PROTEIN 22"/>
    <property type="match status" value="1"/>
</dbReference>
<evidence type="ECO:0000256" key="4">
    <source>
        <dbReference type="ARBA" id="ARBA00022989"/>
    </source>
</evidence>
<dbReference type="InterPro" id="IPR020846">
    <property type="entry name" value="MFS_dom"/>
</dbReference>
<feature type="transmembrane region" description="Helical" evidence="6">
    <location>
        <begin position="298"/>
        <end position="316"/>
    </location>
</feature>
<evidence type="ECO:0000259" key="7">
    <source>
        <dbReference type="PROSITE" id="PS50850"/>
    </source>
</evidence>
<name>A0ABS1EWU3_9CLOT</name>
<evidence type="ECO:0000256" key="5">
    <source>
        <dbReference type="ARBA" id="ARBA00023136"/>
    </source>
</evidence>
<organism evidence="8 9">
    <name type="scientific">Clostridium yunnanense</name>
    <dbReference type="NCBI Taxonomy" id="2800325"/>
    <lineage>
        <taxon>Bacteria</taxon>
        <taxon>Bacillati</taxon>
        <taxon>Bacillota</taxon>
        <taxon>Clostridia</taxon>
        <taxon>Eubacteriales</taxon>
        <taxon>Clostridiaceae</taxon>
        <taxon>Clostridium</taxon>
    </lineage>
</organism>
<feature type="transmembrane region" description="Helical" evidence="6">
    <location>
        <begin position="12"/>
        <end position="37"/>
    </location>
</feature>
<feature type="transmembrane region" description="Helical" evidence="6">
    <location>
        <begin position="49"/>
        <end position="69"/>
    </location>
</feature>
<keyword evidence="3 6" id="KW-0812">Transmembrane</keyword>
<sequence length="427" mass="47545">MTLTKQEKSWILYDFANSAYSITITTAILPVFFKTIAAKGLDGPTSTAYWGYANSISTLLVAIIAPLLGTIADYKFRKKRFFLVFTLVGIISTALLIFVGEGNWLTCLIIYILTVIGFSGSCVFYDSFITDVTDNDNMDNISSLGFAWGYIGGTIPFIACILLIMFAGRIGISTVLATELSFLITAIWWFIFTLPILKNVQQVHFIEPEPNYIRNSFKKLWSTFKKVKQNKEIFLFLLAFFFYIDGVHTIISMATAFGLDIGMSTNMMMIVLVVLQVVAFPCSMIYGKLAKKFSSGKMILFGIITYCIVSIYGVFIKTTLDFWILAILVGSAQGGIQALSRSYFGKLIPKENSAEYYGIYNIFGRISSVFGPLLMGIIGSITNNTRYGVLSLIVLFAIGAFIFIRLDNHIEKAQSISKNKIIVNPSE</sequence>
<dbReference type="Pfam" id="PF11700">
    <property type="entry name" value="ATG22"/>
    <property type="match status" value="1"/>
</dbReference>
<feature type="domain" description="Major facilitator superfamily (MFS) profile" evidence="7">
    <location>
        <begin position="232"/>
        <end position="427"/>
    </location>
</feature>
<dbReference type="Gene3D" id="1.20.1250.20">
    <property type="entry name" value="MFS general substrate transporter like domains"/>
    <property type="match status" value="1"/>
</dbReference>
<proteinExistence type="predicted"/>
<feature type="transmembrane region" description="Helical" evidence="6">
    <location>
        <begin position="267"/>
        <end position="286"/>
    </location>
</feature>
<keyword evidence="4 6" id="KW-1133">Transmembrane helix</keyword>
<keyword evidence="5 6" id="KW-0472">Membrane</keyword>
<evidence type="ECO:0000256" key="2">
    <source>
        <dbReference type="ARBA" id="ARBA00022448"/>
    </source>
</evidence>
<feature type="transmembrane region" description="Helical" evidence="6">
    <location>
        <begin position="356"/>
        <end position="381"/>
    </location>
</feature>
<feature type="transmembrane region" description="Helical" evidence="6">
    <location>
        <begin position="81"/>
        <end position="99"/>
    </location>
</feature>
<dbReference type="SUPFAM" id="SSF103473">
    <property type="entry name" value="MFS general substrate transporter"/>
    <property type="match status" value="1"/>
</dbReference>
<protein>
    <submittedName>
        <fullName evidence="8">MFS transporter</fullName>
    </submittedName>
</protein>
<dbReference type="Proteomes" id="UP000596739">
    <property type="component" value="Unassembled WGS sequence"/>
</dbReference>
<feature type="transmembrane region" description="Helical" evidence="6">
    <location>
        <begin position="146"/>
        <end position="168"/>
    </location>
</feature>
<feature type="transmembrane region" description="Helical" evidence="6">
    <location>
        <begin position="180"/>
        <end position="197"/>
    </location>
</feature>
<keyword evidence="2" id="KW-0813">Transport</keyword>
<dbReference type="CDD" id="cd17482">
    <property type="entry name" value="MFS_YxiO_like"/>
    <property type="match status" value="1"/>
</dbReference>
<dbReference type="InterPro" id="IPR036259">
    <property type="entry name" value="MFS_trans_sf"/>
</dbReference>
<dbReference type="PROSITE" id="PS50850">
    <property type="entry name" value="MFS"/>
    <property type="match status" value="1"/>
</dbReference>
<dbReference type="PANTHER" id="PTHR23519">
    <property type="entry name" value="AUTOPHAGY-RELATED PROTEIN 22"/>
    <property type="match status" value="1"/>
</dbReference>
<evidence type="ECO:0000256" key="6">
    <source>
        <dbReference type="SAM" id="Phobius"/>
    </source>
</evidence>
<reference evidence="9" key="1">
    <citation type="submission" date="2021-01" db="EMBL/GenBank/DDBJ databases">
        <title>Genome public.</title>
        <authorList>
            <person name="Liu C."/>
            <person name="Sun Q."/>
        </authorList>
    </citation>
    <scope>NUCLEOTIDE SEQUENCE [LARGE SCALE GENOMIC DNA]</scope>
    <source>
        <strain evidence="9">YIM B02505</strain>
    </source>
</reference>
<evidence type="ECO:0000313" key="8">
    <source>
        <dbReference type="EMBL" id="MBK1813855.1"/>
    </source>
</evidence>
<evidence type="ECO:0000313" key="9">
    <source>
        <dbReference type="Proteomes" id="UP000596739"/>
    </source>
</evidence>
<keyword evidence="9" id="KW-1185">Reference proteome</keyword>
<feature type="transmembrane region" description="Helical" evidence="6">
    <location>
        <begin position="233"/>
        <end position="255"/>
    </location>
</feature>
<feature type="transmembrane region" description="Helical" evidence="6">
    <location>
        <begin position="105"/>
        <end position="125"/>
    </location>
</feature>